<evidence type="ECO:0000256" key="2">
    <source>
        <dbReference type="ARBA" id="ARBA00005001"/>
    </source>
</evidence>
<gene>
    <name evidence="15" type="primary">mdoH</name>
    <name evidence="15" type="ORF">ACFSKQ_14760</name>
</gene>
<keyword evidence="16" id="KW-1185">Reference proteome</keyword>
<evidence type="ECO:0000256" key="12">
    <source>
        <dbReference type="SAM" id="MobiDB-lite"/>
    </source>
</evidence>
<feature type="transmembrane region" description="Helical" evidence="13">
    <location>
        <begin position="386"/>
        <end position="409"/>
    </location>
</feature>
<keyword evidence="11 13" id="KW-0472">Membrane</keyword>
<evidence type="ECO:0000313" key="16">
    <source>
        <dbReference type="Proteomes" id="UP001597371"/>
    </source>
</evidence>
<feature type="transmembrane region" description="Helical" evidence="13">
    <location>
        <begin position="66"/>
        <end position="95"/>
    </location>
</feature>
<accession>A0ABW5CPJ7</accession>
<evidence type="ECO:0000256" key="4">
    <source>
        <dbReference type="ARBA" id="ARBA00020585"/>
    </source>
</evidence>
<evidence type="ECO:0000259" key="14">
    <source>
        <dbReference type="Pfam" id="PF13632"/>
    </source>
</evidence>
<dbReference type="CDD" id="cd04191">
    <property type="entry name" value="Glucan_BSP_MdoH"/>
    <property type="match status" value="1"/>
</dbReference>
<reference evidence="16" key="1">
    <citation type="journal article" date="2019" name="Int. J. Syst. Evol. Microbiol.">
        <title>The Global Catalogue of Microorganisms (GCM) 10K type strain sequencing project: providing services to taxonomists for standard genome sequencing and annotation.</title>
        <authorList>
            <consortium name="The Broad Institute Genomics Platform"/>
            <consortium name="The Broad Institute Genome Sequencing Center for Infectious Disease"/>
            <person name="Wu L."/>
            <person name="Ma J."/>
        </authorList>
    </citation>
    <scope>NUCLEOTIDE SEQUENCE [LARGE SCALE GENOMIC DNA]</scope>
    <source>
        <strain evidence="16">ZS-35-S2</strain>
    </source>
</reference>
<comment type="similarity">
    <text evidence="3">Belongs to the glycosyltransferase 2 family. OpgH subfamily.</text>
</comment>
<feature type="transmembrane region" description="Helical" evidence="13">
    <location>
        <begin position="520"/>
        <end position="543"/>
    </location>
</feature>
<dbReference type="PANTHER" id="PTHR43867">
    <property type="entry name" value="CELLULOSE SYNTHASE CATALYTIC SUBUNIT A [UDP-FORMING]"/>
    <property type="match status" value="1"/>
</dbReference>
<evidence type="ECO:0000313" key="15">
    <source>
        <dbReference type="EMBL" id="MFD2238713.1"/>
    </source>
</evidence>
<feature type="transmembrane region" description="Helical" evidence="13">
    <location>
        <begin position="549"/>
        <end position="572"/>
    </location>
</feature>
<evidence type="ECO:0000256" key="3">
    <source>
        <dbReference type="ARBA" id="ARBA00009337"/>
    </source>
</evidence>
<comment type="pathway">
    <text evidence="2">Glycan metabolism; osmoregulated periplasmic glucan (OPG) biosynthesis.</text>
</comment>
<dbReference type="Pfam" id="PF13632">
    <property type="entry name" value="Glyco_trans_2_3"/>
    <property type="match status" value="1"/>
</dbReference>
<dbReference type="InterPro" id="IPR001173">
    <property type="entry name" value="Glyco_trans_2-like"/>
</dbReference>
<evidence type="ECO:0000256" key="1">
    <source>
        <dbReference type="ARBA" id="ARBA00004429"/>
    </source>
</evidence>
<dbReference type="SUPFAM" id="SSF53448">
    <property type="entry name" value="Nucleotide-diphospho-sugar transferases"/>
    <property type="match status" value="1"/>
</dbReference>
<comment type="subcellular location">
    <subcellularLocation>
        <location evidence="1">Cell inner membrane</location>
        <topology evidence="1">Multi-pass membrane protein</topology>
    </subcellularLocation>
</comment>
<evidence type="ECO:0000256" key="9">
    <source>
        <dbReference type="ARBA" id="ARBA00022692"/>
    </source>
</evidence>
<feature type="domain" description="Glycosyltransferase 2-like" evidence="14">
    <location>
        <begin position="211"/>
        <end position="431"/>
    </location>
</feature>
<keyword evidence="5" id="KW-1003">Cell membrane</keyword>
<keyword evidence="7 15" id="KW-0328">Glycosyltransferase</keyword>
<evidence type="ECO:0000256" key="8">
    <source>
        <dbReference type="ARBA" id="ARBA00022679"/>
    </source>
</evidence>
<comment type="caution">
    <text evidence="15">The sequence shown here is derived from an EMBL/GenBank/DDBJ whole genome shotgun (WGS) entry which is preliminary data.</text>
</comment>
<dbReference type="RefSeq" id="WP_377946536.1">
    <property type="nucleotide sequence ID" value="NZ_JBHUIJ010000022.1"/>
</dbReference>
<dbReference type="InterPro" id="IPR050321">
    <property type="entry name" value="Glycosyltr_2/OpgH_subfam"/>
</dbReference>
<keyword evidence="10 13" id="KW-1133">Transmembrane helix</keyword>
<keyword evidence="9 13" id="KW-0812">Transmembrane</keyword>
<evidence type="ECO:0000256" key="13">
    <source>
        <dbReference type="SAM" id="Phobius"/>
    </source>
</evidence>
<dbReference type="GO" id="GO:0016757">
    <property type="term" value="F:glycosyltransferase activity"/>
    <property type="evidence" value="ECO:0007669"/>
    <property type="project" value="UniProtKB-KW"/>
</dbReference>
<evidence type="ECO:0000256" key="10">
    <source>
        <dbReference type="ARBA" id="ARBA00022989"/>
    </source>
</evidence>
<feature type="transmembrane region" description="Helical" evidence="13">
    <location>
        <begin position="429"/>
        <end position="452"/>
    </location>
</feature>
<feature type="region of interest" description="Disordered" evidence="12">
    <location>
        <begin position="607"/>
        <end position="629"/>
    </location>
</feature>
<proteinExistence type="inferred from homology"/>
<evidence type="ECO:0000256" key="11">
    <source>
        <dbReference type="ARBA" id="ARBA00023136"/>
    </source>
</evidence>
<organism evidence="15 16">
    <name type="scientific">Aureimonas populi</name>
    <dbReference type="NCBI Taxonomy" id="1701758"/>
    <lineage>
        <taxon>Bacteria</taxon>
        <taxon>Pseudomonadati</taxon>
        <taxon>Pseudomonadota</taxon>
        <taxon>Alphaproteobacteria</taxon>
        <taxon>Hyphomicrobiales</taxon>
        <taxon>Aurantimonadaceae</taxon>
        <taxon>Aureimonas</taxon>
    </lineage>
</organism>
<name>A0ABW5CPJ7_9HYPH</name>
<dbReference type="EMBL" id="JBHUIJ010000022">
    <property type="protein sequence ID" value="MFD2238713.1"/>
    <property type="molecule type" value="Genomic_DNA"/>
</dbReference>
<dbReference type="Gene3D" id="3.90.550.10">
    <property type="entry name" value="Spore Coat Polysaccharide Biosynthesis Protein SpsA, Chain A"/>
    <property type="match status" value="1"/>
</dbReference>
<evidence type="ECO:0000256" key="7">
    <source>
        <dbReference type="ARBA" id="ARBA00022676"/>
    </source>
</evidence>
<dbReference type="Proteomes" id="UP001597371">
    <property type="component" value="Unassembled WGS sequence"/>
</dbReference>
<dbReference type="NCBIfam" id="NF003962">
    <property type="entry name" value="PRK05454.2-5"/>
    <property type="match status" value="1"/>
</dbReference>
<keyword evidence="8 15" id="KW-0808">Transferase</keyword>
<dbReference type="NCBIfam" id="NF003958">
    <property type="entry name" value="PRK05454.2-1"/>
    <property type="match status" value="1"/>
</dbReference>
<feature type="transmembrane region" description="Helical" evidence="13">
    <location>
        <begin position="38"/>
        <end position="60"/>
    </location>
</feature>
<sequence length="629" mass="68664">MLHSRSFDLPQSKCDDRRENGVFPSAQAVSNVISVYRFCFAVVAFLLAVLAGVLFATVITVNGATWLHFIQVGLLIVCCVWLAWGFNTAAVGILWRRPPLASVRGFTSNSRTAVLMPVYNEDADAVMARVAAMIEGLQATRRLDRFDFHVLSDSTKPEKVRAERAAVFRVVAELEAGAHLYYRHRANNVGRKAGNIADFVTKSGGAYDYMLVLDADSLMRPATMVEMVARMDDDPELALLQTQPLIIGRHTLFGRALQFSAALYSPFFSRGIAALQGREGPFWGHNAIIRVRAFAGACGLPDLSGPPPFGGHILSHDFVEAALLARAGWKVRVDPDLEGSYEEAPSNLIEYAKRDRRWCQGNLQHGRLITAPNISFWSRVAMVSGIMAYAASPIWLAFLVVSLLDPVLAPAPNYFPADSLFPVFPRPETTTALTLLIGIFLLLLLPKTLIAFRTAFSERQHRFGGGAAVLFGATCELIMTSALAPIMMLFQSKAVAEILIGTDSGWPSTDRDDESLPFSAAFASSWWMVFVGAALLATTWFYAFQLFLWVLPIALPLLIAPLFITLTGSPALGALARRLKIFVTPFELKPEPVIRAAQAWHEKLAGPAQTPDMKAGTPTPAPALSAGKA</sequence>
<evidence type="ECO:0000256" key="5">
    <source>
        <dbReference type="ARBA" id="ARBA00022475"/>
    </source>
</evidence>
<dbReference type="InterPro" id="IPR029044">
    <property type="entry name" value="Nucleotide-diphossugar_trans"/>
</dbReference>
<evidence type="ECO:0000256" key="6">
    <source>
        <dbReference type="ARBA" id="ARBA00022519"/>
    </source>
</evidence>
<keyword evidence="6" id="KW-0997">Cell inner membrane</keyword>
<protein>
    <recommendedName>
        <fullName evidence="4">Glucans biosynthesis glucosyltransferase H</fullName>
    </recommendedName>
</protein>
<dbReference type="PANTHER" id="PTHR43867:SF5">
    <property type="entry name" value="GLUCANS BIOSYNTHESIS GLUCOSYLTRANSFERASE H"/>
    <property type="match status" value="1"/>
</dbReference>
<dbReference type="NCBIfam" id="NF003959">
    <property type="entry name" value="PRK05454.2-2"/>
    <property type="match status" value="1"/>
</dbReference>